<evidence type="ECO:0000259" key="2">
    <source>
        <dbReference type="Pfam" id="PF13439"/>
    </source>
</evidence>
<dbReference type="Proteomes" id="UP000252893">
    <property type="component" value="Unassembled WGS sequence"/>
</dbReference>
<dbReference type="CDD" id="cd03801">
    <property type="entry name" value="GT4_PimA-like"/>
    <property type="match status" value="1"/>
</dbReference>
<organism evidence="3 4">
    <name type="scientific">Pseudochrobactrum asaccharolyticum</name>
    <dbReference type="NCBI Taxonomy" id="354351"/>
    <lineage>
        <taxon>Bacteria</taxon>
        <taxon>Pseudomonadati</taxon>
        <taxon>Pseudomonadota</taxon>
        <taxon>Alphaproteobacteria</taxon>
        <taxon>Hyphomicrobiales</taxon>
        <taxon>Brucellaceae</taxon>
        <taxon>Pseudochrobactrum</taxon>
    </lineage>
</organism>
<accession>A0A366E7U4</accession>
<keyword evidence="4" id="KW-1185">Reference proteome</keyword>
<sequence length="375" mass="40928">MSKRPKVMMLGLRGVPQVQGGVEKHVEELARVFVEKGWDVEVLGRKPYLKQKQAYQWEGVQVTPLWAPVSTKFEAIAHTFLGVLVAAVRRPDILHIHAIGPALLTPLARLFGLKTVVTHHGFDYNRDKWGGLARKMLKTGEWAGMRFASQRIAVSRHIVETMAERYHVSAQFIPNGVTLRESAGTSDVLQQFGLVEKQYVVMVARIVPEKNQHDLIAAFAAMQAAGCHTDKKLAIVGAADHQSPYVDQVKALAAQTPNVVLTGMQRGDDLAALYSNAALFVLPSSHEGMPIAMMEAMGYGLPVLASNITANLEVGLPEGDYFPLGDTQALAKQMAVKLDQPLSSKQAEAQSAEVAATYGWSGIADQTLAVYQRLI</sequence>
<dbReference type="Pfam" id="PF13439">
    <property type="entry name" value="Glyco_transf_4"/>
    <property type="match status" value="1"/>
</dbReference>
<proteinExistence type="predicted"/>
<dbReference type="SUPFAM" id="SSF53756">
    <property type="entry name" value="UDP-Glycosyltransferase/glycogen phosphorylase"/>
    <property type="match status" value="1"/>
</dbReference>
<dbReference type="GO" id="GO:0016758">
    <property type="term" value="F:hexosyltransferase activity"/>
    <property type="evidence" value="ECO:0007669"/>
    <property type="project" value="TreeGrafter"/>
</dbReference>
<dbReference type="Gene3D" id="3.40.50.2000">
    <property type="entry name" value="Glycogen Phosphorylase B"/>
    <property type="match status" value="2"/>
</dbReference>
<dbReference type="AlphaFoldDB" id="A0A366E7U4"/>
<name>A0A366E7U4_9HYPH</name>
<feature type="domain" description="Glycosyl transferase family 1" evidence="1">
    <location>
        <begin position="196"/>
        <end position="318"/>
    </location>
</feature>
<dbReference type="InterPro" id="IPR050194">
    <property type="entry name" value="Glycosyltransferase_grp1"/>
</dbReference>
<dbReference type="PANTHER" id="PTHR45947:SF3">
    <property type="entry name" value="SULFOQUINOVOSYL TRANSFERASE SQD2"/>
    <property type="match status" value="1"/>
</dbReference>
<evidence type="ECO:0000259" key="1">
    <source>
        <dbReference type="Pfam" id="PF00534"/>
    </source>
</evidence>
<feature type="domain" description="Glycosyltransferase subfamily 4-like N-terminal" evidence="2">
    <location>
        <begin position="20"/>
        <end position="179"/>
    </location>
</feature>
<dbReference type="InterPro" id="IPR028098">
    <property type="entry name" value="Glyco_trans_4-like_N"/>
</dbReference>
<dbReference type="Pfam" id="PF00534">
    <property type="entry name" value="Glycos_transf_1"/>
    <property type="match status" value="1"/>
</dbReference>
<dbReference type="EMBL" id="QNRH01000001">
    <property type="protein sequence ID" value="RBO98446.1"/>
    <property type="molecule type" value="Genomic_DNA"/>
</dbReference>
<evidence type="ECO:0000313" key="3">
    <source>
        <dbReference type="EMBL" id="RBO98446.1"/>
    </source>
</evidence>
<protein>
    <submittedName>
        <fullName evidence="3">Glycosyltransferase involved in cell wall biosynthesis</fullName>
    </submittedName>
</protein>
<gene>
    <name evidence="3" type="ORF">DFR47_10141</name>
</gene>
<dbReference type="InterPro" id="IPR001296">
    <property type="entry name" value="Glyco_trans_1"/>
</dbReference>
<keyword evidence="3" id="KW-0808">Transferase</keyword>
<dbReference type="RefSeq" id="WP_245416389.1">
    <property type="nucleotide sequence ID" value="NZ_JBHEEG010000003.1"/>
</dbReference>
<evidence type="ECO:0000313" key="4">
    <source>
        <dbReference type="Proteomes" id="UP000252893"/>
    </source>
</evidence>
<reference evidence="3 4" key="1">
    <citation type="submission" date="2018-06" db="EMBL/GenBank/DDBJ databases">
        <title>Genomic Encyclopedia of Type Strains, Phase IV (KMG-IV): sequencing the most valuable type-strain genomes for metagenomic binning, comparative biology and taxonomic classification.</title>
        <authorList>
            <person name="Goeker M."/>
        </authorList>
    </citation>
    <scope>NUCLEOTIDE SEQUENCE [LARGE SCALE GENOMIC DNA]</scope>
    <source>
        <strain evidence="3 4">DSM 25619</strain>
    </source>
</reference>
<comment type="caution">
    <text evidence="3">The sequence shown here is derived from an EMBL/GenBank/DDBJ whole genome shotgun (WGS) entry which is preliminary data.</text>
</comment>
<dbReference type="PANTHER" id="PTHR45947">
    <property type="entry name" value="SULFOQUINOVOSYL TRANSFERASE SQD2"/>
    <property type="match status" value="1"/>
</dbReference>